<reference evidence="1" key="1">
    <citation type="submission" date="2021-06" db="EMBL/GenBank/DDBJ databases">
        <authorList>
            <person name="Kallberg Y."/>
            <person name="Tangrot J."/>
            <person name="Rosling A."/>
        </authorList>
    </citation>
    <scope>NUCLEOTIDE SEQUENCE</scope>
    <source>
        <strain evidence="1">MA461A</strain>
    </source>
</reference>
<keyword evidence="2" id="KW-1185">Reference proteome</keyword>
<dbReference type="Proteomes" id="UP000789920">
    <property type="component" value="Unassembled WGS sequence"/>
</dbReference>
<evidence type="ECO:0000313" key="2">
    <source>
        <dbReference type="Proteomes" id="UP000789920"/>
    </source>
</evidence>
<name>A0ACA9MWT4_9GLOM</name>
<gene>
    <name evidence="1" type="ORF">RPERSI_LOCUS6273</name>
</gene>
<sequence length="71" mass="8431">SETEMTSNKRSKIVLESNNSHELKIEEQKMKLQERAIAIREKEVELRRKEAEIEALELANKKMRKELDHIV</sequence>
<accession>A0ACA9MWT4</accession>
<feature type="non-terminal residue" evidence="1">
    <location>
        <position position="1"/>
    </location>
</feature>
<proteinExistence type="predicted"/>
<dbReference type="EMBL" id="CAJVQC010009880">
    <property type="protein sequence ID" value="CAG8610078.1"/>
    <property type="molecule type" value="Genomic_DNA"/>
</dbReference>
<comment type="caution">
    <text evidence="1">The sequence shown here is derived from an EMBL/GenBank/DDBJ whole genome shotgun (WGS) entry which is preliminary data.</text>
</comment>
<organism evidence="1 2">
    <name type="scientific">Racocetra persica</name>
    <dbReference type="NCBI Taxonomy" id="160502"/>
    <lineage>
        <taxon>Eukaryota</taxon>
        <taxon>Fungi</taxon>
        <taxon>Fungi incertae sedis</taxon>
        <taxon>Mucoromycota</taxon>
        <taxon>Glomeromycotina</taxon>
        <taxon>Glomeromycetes</taxon>
        <taxon>Diversisporales</taxon>
        <taxon>Gigasporaceae</taxon>
        <taxon>Racocetra</taxon>
    </lineage>
</organism>
<protein>
    <submittedName>
        <fullName evidence="1">36082_t:CDS:1</fullName>
    </submittedName>
</protein>
<evidence type="ECO:0000313" key="1">
    <source>
        <dbReference type="EMBL" id="CAG8610078.1"/>
    </source>
</evidence>